<dbReference type="RefSeq" id="WP_187560888.1">
    <property type="nucleotide sequence ID" value="NZ_JACGWS010000002.1"/>
</dbReference>
<keyword evidence="2" id="KW-1185">Reference proteome</keyword>
<evidence type="ECO:0008006" key="3">
    <source>
        <dbReference type="Google" id="ProtNLM"/>
    </source>
</evidence>
<gene>
    <name evidence="1" type="ORF">H2O64_04175</name>
</gene>
<protein>
    <recommendedName>
        <fullName evidence="3">Trimeric autotransporter adhesin YadA-like head domain-containing protein</fullName>
    </recommendedName>
</protein>
<comment type="caution">
    <text evidence="1">The sequence shown here is derived from an EMBL/GenBank/DDBJ whole genome shotgun (WGS) entry which is preliminary data.</text>
</comment>
<sequence length="107" mass="10994">MSLVGTYINGDSGAVLEITDANNSNGQGKGNFTMGDVSVIVAIHYHFDEGGIAGASLLFSGFEDRPNNYVGCAGYTNTTTGINGIRLAGGLAVGKNVISFSGLFVKK</sequence>
<proteinExistence type="predicted"/>
<name>A0ABR7Q5T1_9FLAO</name>
<accession>A0ABR7Q5T1</accession>
<organism evidence="1 2">
    <name type="scientific">Kordia aestuariivivens</name>
    <dbReference type="NCBI Taxonomy" id="2759037"/>
    <lineage>
        <taxon>Bacteria</taxon>
        <taxon>Pseudomonadati</taxon>
        <taxon>Bacteroidota</taxon>
        <taxon>Flavobacteriia</taxon>
        <taxon>Flavobacteriales</taxon>
        <taxon>Flavobacteriaceae</taxon>
        <taxon>Kordia</taxon>
    </lineage>
</organism>
<evidence type="ECO:0000313" key="2">
    <source>
        <dbReference type="Proteomes" id="UP000619238"/>
    </source>
</evidence>
<evidence type="ECO:0000313" key="1">
    <source>
        <dbReference type="EMBL" id="MBC8753853.1"/>
    </source>
</evidence>
<reference evidence="1 2" key="1">
    <citation type="submission" date="2020-07" db="EMBL/GenBank/DDBJ databases">
        <title>Description of Kordia aestuariivivens sp. nov., isolated from a tidal flat.</title>
        <authorList>
            <person name="Park S."/>
            <person name="Yoon J.-H."/>
        </authorList>
    </citation>
    <scope>NUCLEOTIDE SEQUENCE [LARGE SCALE GENOMIC DNA]</scope>
    <source>
        <strain evidence="1 2">YSTF-M3</strain>
    </source>
</reference>
<dbReference type="EMBL" id="JACGWS010000002">
    <property type="protein sequence ID" value="MBC8753853.1"/>
    <property type="molecule type" value="Genomic_DNA"/>
</dbReference>
<dbReference type="Proteomes" id="UP000619238">
    <property type="component" value="Unassembled WGS sequence"/>
</dbReference>